<accession>A0A218MKP6</accession>
<proteinExistence type="predicted"/>
<dbReference type="EMBL" id="KY052800">
    <property type="protein sequence ID" value="ASE99850.1"/>
    <property type="molecule type" value="Genomic_DNA"/>
</dbReference>
<evidence type="ECO:0000313" key="1">
    <source>
        <dbReference type="EMBL" id="ASE99850.1"/>
    </source>
</evidence>
<organism evidence="1">
    <name type="scientific">uncultured virus</name>
    <dbReference type="NCBI Taxonomy" id="340016"/>
    <lineage>
        <taxon>Viruses</taxon>
        <taxon>environmental samples</taxon>
    </lineage>
</organism>
<reference evidence="1" key="2">
    <citation type="journal article" date="2017" name="Nat. Commun.">
        <title>Single-virus genomics reveals hidden cosmopolitan and abundant viruses.</title>
        <authorList>
            <person name="Martinez-Hernandez F."/>
            <person name="Fornas O."/>
            <person name="Lluesma Gomez M."/>
            <person name="Bolduc B."/>
            <person name="de la Cruz Pena M.J."/>
            <person name="Martinez J.M."/>
            <person name="Anton J."/>
            <person name="Gasol J.M."/>
            <person name="Rosselli R."/>
            <person name="Rodriguez-Valera F."/>
            <person name="Sullivan M.B."/>
            <person name="Acinas S.G."/>
            <person name="Martinez-Garcia M."/>
        </authorList>
    </citation>
    <scope>NUCLEOTIDE SEQUENCE</scope>
</reference>
<dbReference type="Gene3D" id="2.60.120.200">
    <property type="match status" value="1"/>
</dbReference>
<protein>
    <submittedName>
        <fullName evidence="1">Uncharacterized protein</fullName>
    </submittedName>
</protein>
<sequence length="393" mass="42279">MSVKKGSTSKITSVTPKLYIKDDGTTYTTGEDYNSLWSANSGSGDLSNSTATGYANVGHWKFNELEGNTVFNLRHRNANNLAIRNMNRGKDAIGTFAQFTLENNEQPSVSTPTQFCMIGDGSQIVEASSFDNFVQSNPIGTTNLGSSGNFNGTLHFDMWAYFRPIATSGEIQTVLYFHNEADSNNFDRVLEFNIKNNSGSPEVILNYVNTAETAYATYTSTTAGSALYPSGITNVGGLHHISLVFDRAQTFGSGGSTGIYIDGIKYSGTASGTMEPNAVDCNTNGFIGCRIAGQNTDFTAAQDSAAPTFDQHFTGKIYMAQLSNDASGATASRLTALTGMRFDVPRGPAKVDFSDRFEVKGPNVLQEIGSLVQKMETQKGTFTVNLSSIKVKN</sequence>
<name>A0A218MKP6_9VIRU</name>
<reference evidence="1" key="1">
    <citation type="submission" date="2016-10" db="EMBL/GenBank/DDBJ databases">
        <authorList>
            <person name="Varghese N."/>
        </authorList>
    </citation>
    <scope>NUCLEOTIDE SEQUENCE</scope>
</reference>